<name>A0A183TJ30_SCHSO</name>
<evidence type="ECO:0000313" key="4">
    <source>
        <dbReference type="WBParaSite" id="SSLN_0001710601-mRNA-1"/>
    </source>
</evidence>
<reference evidence="2 3" key="2">
    <citation type="submission" date="2018-11" db="EMBL/GenBank/DDBJ databases">
        <authorList>
            <consortium name="Pathogen Informatics"/>
        </authorList>
    </citation>
    <scope>NUCLEOTIDE SEQUENCE [LARGE SCALE GENOMIC DNA]</scope>
    <source>
        <strain evidence="2 3">NST_G2</strain>
    </source>
</reference>
<sequence length="260" mass="28655">MSVVIQPVPNAEEESTDFDPNVPVLVLCKGAETSMIPRAPHFLSLDIRRQVCVSDEPVPEAPTPSGDRRLHCPHYPHAFTHRMGLFGNMCIHDTEIHRNADNTDTPCRPSDPAILTATVVPPTTNDIPPVSPDFSCPHCARNFNTRIDLVGRLGNSDPATTPQATPTDSLSTNPRPQPPRHALRAALVSPLILAAWNVLSILDNPRSNHPERRMSLVARELVRYKVDIAALNETRFSEQGQLEEVGAGYTFFRSGRPEAE</sequence>
<gene>
    <name evidence="2" type="ORF">SSLN_LOCUS16478</name>
</gene>
<dbReference type="AlphaFoldDB" id="A0A183TJ30"/>
<dbReference type="Proteomes" id="UP000275846">
    <property type="component" value="Unassembled WGS sequence"/>
</dbReference>
<proteinExistence type="predicted"/>
<dbReference type="InterPro" id="IPR036691">
    <property type="entry name" value="Endo/exonu/phosph_ase_sf"/>
</dbReference>
<dbReference type="OrthoDB" id="10661581at2759"/>
<dbReference type="SUPFAM" id="SSF56219">
    <property type="entry name" value="DNase I-like"/>
    <property type="match status" value="1"/>
</dbReference>
<organism evidence="4">
    <name type="scientific">Schistocephalus solidus</name>
    <name type="common">Tapeworm</name>
    <dbReference type="NCBI Taxonomy" id="70667"/>
    <lineage>
        <taxon>Eukaryota</taxon>
        <taxon>Metazoa</taxon>
        <taxon>Spiralia</taxon>
        <taxon>Lophotrochozoa</taxon>
        <taxon>Platyhelminthes</taxon>
        <taxon>Cestoda</taxon>
        <taxon>Eucestoda</taxon>
        <taxon>Diphyllobothriidea</taxon>
        <taxon>Diphyllobothriidae</taxon>
        <taxon>Schistocephalus</taxon>
    </lineage>
</organism>
<dbReference type="EMBL" id="UYSU01041133">
    <property type="protein sequence ID" value="VDM02864.1"/>
    <property type="molecule type" value="Genomic_DNA"/>
</dbReference>
<evidence type="ECO:0000256" key="1">
    <source>
        <dbReference type="SAM" id="MobiDB-lite"/>
    </source>
</evidence>
<evidence type="ECO:0000313" key="3">
    <source>
        <dbReference type="Proteomes" id="UP000275846"/>
    </source>
</evidence>
<dbReference type="WBParaSite" id="SSLN_0001710601-mRNA-1">
    <property type="protein sequence ID" value="SSLN_0001710601-mRNA-1"/>
    <property type="gene ID" value="SSLN_0001710601"/>
</dbReference>
<feature type="compositionally biased region" description="Low complexity" evidence="1">
    <location>
        <begin position="158"/>
        <end position="167"/>
    </location>
</feature>
<protein>
    <submittedName>
        <fullName evidence="2 4">Uncharacterized protein</fullName>
    </submittedName>
</protein>
<keyword evidence="3" id="KW-1185">Reference proteome</keyword>
<reference evidence="4" key="1">
    <citation type="submission" date="2016-06" db="UniProtKB">
        <authorList>
            <consortium name="WormBaseParasite"/>
        </authorList>
    </citation>
    <scope>IDENTIFICATION</scope>
</reference>
<accession>A0A183TJ30</accession>
<feature type="region of interest" description="Disordered" evidence="1">
    <location>
        <begin position="151"/>
        <end position="180"/>
    </location>
</feature>
<evidence type="ECO:0000313" key="2">
    <source>
        <dbReference type="EMBL" id="VDM02864.1"/>
    </source>
</evidence>